<reference evidence="1" key="1">
    <citation type="submission" date="2018-08" db="EMBL/GenBank/DDBJ databases">
        <title>HSV2 whole genome sequences from clinical isolates.</title>
        <authorList>
            <person name="Roychoudhury P."/>
            <person name="Greninger A.L."/>
            <person name="Jerome K.R."/>
            <person name="Johnston C."/>
            <person name="Wald A."/>
            <person name="Xie H."/>
        </authorList>
    </citation>
    <scope>NUCLEOTIDE SEQUENCE</scope>
    <source>
        <strain evidence="5">2004-51444SWAB</strain>
        <strain evidence="3">2006-13869CAM</strain>
        <strain evidence="6">2008-483</strain>
        <strain evidence="4">2010-8179</strain>
        <strain evidence="2">2012-10336</strain>
        <strain evidence="1">2012-15948</strain>
    </source>
</reference>
<proteinExistence type="predicted"/>
<dbReference type="EMBL" id="MH790635">
    <property type="protein sequence ID" value="QBH82932.1"/>
    <property type="molecule type" value="Genomic_DNA"/>
</dbReference>
<accession>A0A481T4E5</accession>
<dbReference type="EMBL" id="MH790603">
    <property type="protein sequence ID" value="QBH80107.1"/>
    <property type="molecule type" value="Genomic_DNA"/>
</dbReference>
<evidence type="ECO:0000313" key="5">
    <source>
        <dbReference type="EMBL" id="QBH84525.1"/>
    </source>
</evidence>
<evidence type="ECO:0000313" key="6">
    <source>
        <dbReference type="EMBL" id="QBH85153.1"/>
    </source>
</evidence>
<evidence type="ECO:0000313" key="4">
    <source>
        <dbReference type="EMBL" id="QBH82932.1"/>
    </source>
</evidence>
<protein>
    <submittedName>
        <fullName evidence="1">Uncharacterized protein</fullName>
    </submittedName>
</protein>
<sequence>MAPTSAAIWASRGLGPANSIPGYGWAGGGG</sequence>
<evidence type="ECO:0000313" key="3">
    <source>
        <dbReference type="EMBL" id="QBH80107.1"/>
    </source>
</evidence>
<dbReference type="EMBL" id="MH790584">
    <property type="protein sequence ID" value="QBH78494.1"/>
    <property type="molecule type" value="Genomic_DNA"/>
</dbReference>
<dbReference type="EMBL" id="MH790653">
    <property type="protein sequence ID" value="QBH84525.1"/>
    <property type="molecule type" value="Genomic_DNA"/>
</dbReference>
<organism evidence="1">
    <name type="scientific">Human herpesvirus 2</name>
    <name type="common">HHV-2</name>
    <name type="synonym">Human herpes simplex virus 2</name>
    <dbReference type="NCBI Taxonomy" id="10310"/>
    <lineage>
        <taxon>Viruses</taxon>
        <taxon>Duplodnaviria</taxon>
        <taxon>Heunggongvirae</taxon>
        <taxon>Peploviricota</taxon>
        <taxon>Herviviricetes</taxon>
        <taxon>Herpesvirales</taxon>
        <taxon>Orthoherpesviridae</taxon>
        <taxon>Alphaherpesvirinae</taxon>
        <taxon>Simplexvirus</taxon>
        <taxon>Simplexvirus humanalpha2</taxon>
    </lineage>
</organism>
<dbReference type="EMBL" id="MH790660">
    <property type="protein sequence ID" value="QBH85153.1"/>
    <property type="molecule type" value="Genomic_DNA"/>
</dbReference>
<organismHost>
    <name type="scientific">Homo sapiens</name>
    <name type="common">Human</name>
    <dbReference type="NCBI Taxonomy" id="9606"/>
</organismHost>
<dbReference type="EMBL" id="MH790556">
    <property type="protein sequence ID" value="QBH76130.1"/>
    <property type="molecule type" value="Genomic_DNA"/>
</dbReference>
<name>A0A481T4E5_HHV2</name>
<evidence type="ECO:0000313" key="1">
    <source>
        <dbReference type="EMBL" id="QBH76130.1"/>
    </source>
</evidence>
<evidence type="ECO:0000313" key="2">
    <source>
        <dbReference type="EMBL" id="QBH78494.1"/>
    </source>
</evidence>